<evidence type="ECO:0000313" key="2">
    <source>
        <dbReference type="Proteomes" id="UP000887564"/>
    </source>
</evidence>
<keyword evidence="2" id="KW-1185">Reference proteome</keyword>
<reference evidence="3" key="1">
    <citation type="submission" date="2022-11" db="UniProtKB">
        <authorList>
            <consortium name="WormBaseParasite"/>
        </authorList>
    </citation>
    <scope>IDENTIFICATION</scope>
</reference>
<dbReference type="InterPro" id="IPR035969">
    <property type="entry name" value="Rab-GAP_TBC_sf"/>
</dbReference>
<evidence type="ECO:0000259" key="1">
    <source>
        <dbReference type="Pfam" id="PF00566"/>
    </source>
</evidence>
<dbReference type="Proteomes" id="UP000887564">
    <property type="component" value="Unplaced"/>
</dbReference>
<dbReference type="WBParaSite" id="PEQ_0000978401-mRNA-1">
    <property type="protein sequence ID" value="PEQ_0000978401-mRNA-1"/>
    <property type="gene ID" value="PEQ_0000978401"/>
</dbReference>
<evidence type="ECO:0000313" key="3">
    <source>
        <dbReference type="WBParaSite" id="PEQ_0000978401-mRNA-1"/>
    </source>
</evidence>
<dbReference type="SUPFAM" id="SSF47923">
    <property type="entry name" value="Ypt/Rab-GAP domain of gyp1p"/>
    <property type="match status" value="1"/>
</dbReference>
<sequence>MHFQSSVYNLLKRRVGTADETILVRALRDWPSWLFRHLPFEYAVRVVDCFIVEGHKMLIRVAIAIVYIWSKEKKRDVSFRLCEFGEEIKLSVGFICSETSTANQTL</sequence>
<dbReference type="Pfam" id="PF00566">
    <property type="entry name" value="RabGAP-TBC"/>
    <property type="match status" value="1"/>
</dbReference>
<name>A0A914RY36_PAREQ</name>
<dbReference type="InterPro" id="IPR000195">
    <property type="entry name" value="Rab-GAP-TBC_dom"/>
</dbReference>
<accession>A0A914RY36</accession>
<protein>
    <submittedName>
        <fullName evidence="3">Rab-GAP TBC domain-containing protein</fullName>
    </submittedName>
</protein>
<feature type="domain" description="Rab-GAP TBC" evidence="1">
    <location>
        <begin position="29"/>
        <end position="72"/>
    </location>
</feature>
<organism evidence="2 3">
    <name type="scientific">Parascaris equorum</name>
    <name type="common">Equine roundworm</name>
    <dbReference type="NCBI Taxonomy" id="6256"/>
    <lineage>
        <taxon>Eukaryota</taxon>
        <taxon>Metazoa</taxon>
        <taxon>Ecdysozoa</taxon>
        <taxon>Nematoda</taxon>
        <taxon>Chromadorea</taxon>
        <taxon>Rhabditida</taxon>
        <taxon>Spirurina</taxon>
        <taxon>Ascaridomorpha</taxon>
        <taxon>Ascaridoidea</taxon>
        <taxon>Ascarididae</taxon>
        <taxon>Parascaris</taxon>
    </lineage>
</organism>
<dbReference type="AlphaFoldDB" id="A0A914RY36"/>
<dbReference type="Gene3D" id="1.10.472.80">
    <property type="entry name" value="Ypt/Rab-GAP domain of gyp1p, domain 3"/>
    <property type="match status" value="1"/>
</dbReference>
<proteinExistence type="predicted"/>